<dbReference type="PANTHER" id="PTHR34719">
    <property type="entry name" value="NICKEL-RESPONSIVE REGULATOR"/>
    <property type="match status" value="1"/>
</dbReference>
<dbReference type="SUPFAM" id="SSF47598">
    <property type="entry name" value="Ribbon-helix-helix"/>
    <property type="match status" value="1"/>
</dbReference>
<dbReference type="GO" id="GO:0006355">
    <property type="term" value="P:regulation of DNA-templated transcription"/>
    <property type="evidence" value="ECO:0007669"/>
    <property type="project" value="InterPro"/>
</dbReference>
<dbReference type="SUPFAM" id="SSF55021">
    <property type="entry name" value="ACT-like"/>
    <property type="match status" value="1"/>
</dbReference>
<keyword evidence="3" id="KW-0238">DNA-binding</keyword>
<dbReference type="AlphaFoldDB" id="A0A916X1F4"/>
<dbReference type="CDD" id="cd22231">
    <property type="entry name" value="RHH_NikR_HicB-like"/>
    <property type="match status" value="1"/>
</dbReference>
<dbReference type="OrthoDB" id="9806294at2"/>
<dbReference type="InterPro" id="IPR045865">
    <property type="entry name" value="ACT-like_dom_sf"/>
</dbReference>
<evidence type="ECO:0000256" key="4">
    <source>
        <dbReference type="ARBA" id="ARBA00023163"/>
    </source>
</evidence>
<evidence type="ECO:0000259" key="5">
    <source>
        <dbReference type="Pfam" id="PF01402"/>
    </source>
</evidence>
<reference evidence="7" key="2">
    <citation type="submission" date="2020-09" db="EMBL/GenBank/DDBJ databases">
        <authorList>
            <person name="Sun Q."/>
            <person name="Zhou Y."/>
        </authorList>
    </citation>
    <scope>NUCLEOTIDE SEQUENCE</scope>
    <source>
        <strain evidence="7">CGMCC 1.12426</strain>
    </source>
</reference>
<evidence type="ECO:0000256" key="2">
    <source>
        <dbReference type="ARBA" id="ARBA00023015"/>
    </source>
</evidence>
<dbReference type="InterPro" id="IPR027271">
    <property type="entry name" value="Acetolactate_synth/TF_NikR_C"/>
</dbReference>
<dbReference type="PANTHER" id="PTHR34719:SF2">
    <property type="entry name" value="NICKEL-RESPONSIVE REGULATOR"/>
    <property type="match status" value="1"/>
</dbReference>
<dbReference type="RefSeq" id="WP_150497245.1">
    <property type="nucleotide sequence ID" value="NZ_BMFA01000009.1"/>
</dbReference>
<feature type="domain" description="Transcription factor NikR nickel binding C-terminal" evidence="6">
    <location>
        <begin position="51"/>
        <end position="127"/>
    </location>
</feature>
<organism evidence="7 8">
    <name type="scientific">Roseibium aquae</name>
    <dbReference type="NCBI Taxonomy" id="1323746"/>
    <lineage>
        <taxon>Bacteria</taxon>
        <taxon>Pseudomonadati</taxon>
        <taxon>Pseudomonadota</taxon>
        <taxon>Alphaproteobacteria</taxon>
        <taxon>Hyphomicrobiales</taxon>
        <taxon>Stappiaceae</taxon>
        <taxon>Roseibium</taxon>
    </lineage>
</organism>
<reference evidence="7" key="1">
    <citation type="journal article" date="2014" name="Int. J. Syst. Evol. Microbiol.">
        <title>Complete genome sequence of Corynebacterium casei LMG S-19264T (=DSM 44701T), isolated from a smear-ripened cheese.</title>
        <authorList>
            <consortium name="US DOE Joint Genome Institute (JGI-PGF)"/>
            <person name="Walter F."/>
            <person name="Albersmeier A."/>
            <person name="Kalinowski J."/>
            <person name="Ruckert C."/>
        </authorList>
    </citation>
    <scope>NUCLEOTIDE SEQUENCE</scope>
    <source>
        <strain evidence="7">CGMCC 1.12426</strain>
    </source>
</reference>
<dbReference type="EMBL" id="BMFA01000009">
    <property type="protein sequence ID" value="GGB56015.1"/>
    <property type="molecule type" value="Genomic_DNA"/>
</dbReference>
<dbReference type="NCBIfam" id="NF002815">
    <property type="entry name" value="PRK02967.1"/>
    <property type="match status" value="1"/>
</dbReference>
<dbReference type="Gene3D" id="3.30.70.1150">
    <property type="entry name" value="ACT-like. Chain A, domain 2"/>
    <property type="match status" value="1"/>
</dbReference>
<evidence type="ECO:0000313" key="8">
    <source>
        <dbReference type="Proteomes" id="UP000605148"/>
    </source>
</evidence>
<proteinExistence type="inferred from homology"/>
<dbReference type="InterPro" id="IPR002145">
    <property type="entry name" value="CopG"/>
</dbReference>
<dbReference type="InterPro" id="IPR010985">
    <property type="entry name" value="Ribbon_hlx_hlx"/>
</dbReference>
<dbReference type="Gene3D" id="1.10.1220.10">
    <property type="entry name" value="Met repressor-like"/>
    <property type="match status" value="1"/>
</dbReference>
<dbReference type="InterPro" id="IPR050192">
    <property type="entry name" value="CopG/NikR_regulator"/>
</dbReference>
<protein>
    <submittedName>
        <fullName evidence="7">Nickel-responsive regulator</fullName>
    </submittedName>
</protein>
<dbReference type="Pfam" id="PF08753">
    <property type="entry name" value="NikR_C"/>
    <property type="match status" value="1"/>
</dbReference>
<accession>A0A916X1F4</accession>
<comment type="similarity">
    <text evidence="1">Belongs to the transcriptional regulatory CopG/NikR family.</text>
</comment>
<comment type="caution">
    <text evidence="7">The sequence shown here is derived from an EMBL/GenBank/DDBJ whole genome shotgun (WGS) entry which is preliminary data.</text>
</comment>
<dbReference type="InterPro" id="IPR014864">
    <property type="entry name" value="TF_NikR_Ni-bd_C"/>
</dbReference>
<dbReference type="Proteomes" id="UP000605148">
    <property type="component" value="Unassembled WGS sequence"/>
</dbReference>
<name>A0A916X1F4_9HYPH</name>
<evidence type="ECO:0000313" key="7">
    <source>
        <dbReference type="EMBL" id="GGB56015.1"/>
    </source>
</evidence>
<evidence type="ECO:0000256" key="1">
    <source>
        <dbReference type="ARBA" id="ARBA00008478"/>
    </source>
</evidence>
<sequence>MKRITITLDDSLLAEIDSHMEVCGATNRSEAIRDLVARSLSPKAPRDAQCIGVASYALDPGMRDLGLKVPKVRQDHHNRVAAALSVPVDHSSSLEVTVLKGPVGDVEAIANTLFLERGVKHGRLTLVPLAEDGTAHSHGDGHMHRHLQIADRF</sequence>
<dbReference type="InterPro" id="IPR013321">
    <property type="entry name" value="Arc_rbn_hlx_hlx"/>
</dbReference>
<evidence type="ECO:0000259" key="6">
    <source>
        <dbReference type="Pfam" id="PF08753"/>
    </source>
</evidence>
<keyword evidence="4" id="KW-0804">Transcription</keyword>
<evidence type="ECO:0000256" key="3">
    <source>
        <dbReference type="ARBA" id="ARBA00023125"/>
    </source>
</evidence>
<gene>
    <name evidence="7" type="ORF">GCM10011316_30130</name>
</gene>
<keyword evidence="2" id="KW-0805">Transcription regulation</keyword>
<dbReference type="GO" id="GO:0003677">
    <property type="term" value="F:DNA binding"/>
    <property type="evidence" value="ECO:0007669"/>
    <property type="project" value="UniProtKB-KW"/>
</dbReference>
<dbReference type="Pfam" id="PF01402">
    <property type="entry name" value="RHH_1"/>
    <property type="match status" value="1"/>
</dbReference>
<keyword evidence="8" id="KW-1185">Reference proteome</keyword>
<feature type="domain" description="Ribbon-helix-helix protein CopG" evidence="5">
    <location>
        <begin position="2"/>
        <end position="38"/>
    </location>
</feature>